<dbReference type="GO" id="GO:0006099">
    <property type="term" value="P:tricarboxylic acid cycle"/>
    <property type="evidence" value="ECO:0007669"/>
    <property type="project" value="UniProtKB-UniRule"/>
</dbReference>
<dbReference type="PANTHER" id="PTHR43104:SF2">
    <property type="entry name" value="L-2-HYDROXYGLUTARATE DEHYDROGENASE, MITOCHONDRIAL"/>
    <property type="match status" value="1"/>
</dbReference>
<dbReference type="EMBL" id="JADOUE010000001">
    <property type="protein sequence ID" value="MBG6121859.1"/>
    <property type="molecule type" value="Genomic_DNA"/>
</dbReference>
<dbReference type="GO" id="GO:0047545">
    <property type="term" value="F:(S)-2-hydroxyglutarate dehydrogenase activity"/>
    <property type="evidence" value="ECO:0007669"/>
    <property type="project" value="TreeGrafter"/>
</dbReference>
<evidence type="ECO:0000256" key="5">
    <source>
        <dbReference type="ARBA" id="ARBA00022630"/>
    </source>
</evidence>
<sequence>MSDKPKPKPIGDEVDVLLIGAGIMSATLGAMIRQLEPSWTQVVYERLDAPALESSFAWNNAGTGHSALCELNYTPEKNGRIDISKAIDINEKFQVSRQFWSHQVKEGVLTDPTEFIHSVPHVSFAQGPDQINYLERRYEALKDNHMFFGTEYTDDPDEFSKVLPLMAEGRDFDAEPVAISWSEAGTDVNFGALTRQFFASAEQHGTDIRYGHEVIGLKRRGNFWKVTARNRHTGAKEVMRARFVFVGAGGYALDLLRMAGVPEVRGYAGFPISGMWLRSTNDELVEKHRAKVYGKAKVGAPPMSVPHLDLRVVDGKESLLFGPYGGWTPKFMKKGSYLDLFKSIRPNNIPSYLGVAAWNSDLVTYLVEEVFKDFDGKVETLREYLPNADGRDWETVVAGQRVQIIKPTTPPHFGSLEFGTALVNDQNGTIAGILGASPGASIAPAAMLELLQRCFGERMIEWSPMLYEMIPTYGRSLQREKNVFKEQWAYTQRALQLDDEHHFPDTMGAHD</sequence>
<dbReference type="PANTHER" id="PTHR43104">
    <property type="entry name" value="L-2-HYDROXYGLUTARATE DEHYDROGENASE, MITOCHONDRIAL"/>
    <property type="match status" value="1"/>
</dbReference>
<evidence type="ECO:0000256" key="3">
    <source>
        <dbReference type="ARBA" id="ARBA00005012"/>
    </source>
</evidence>
<dbReference type="InterPro" id="IPR036188">
    <property type="entry name" value="FAD/NAD-bd_sf"/>
</dbReference>
<dbReference type="HAMAP" id="MF_00212">
    <property type="entry name" value="MQO"/>
    <property type="match status" value="1"/>
</dbReference>
<reference evidence="9" key="1">
    <citation type="submission" date="2020-11" db="EMBL/GenBank/DDBJ databases">
        <title>Sequencing the genomes of 1000 actinobacteria strains.</title>
        <authorList>
            <person name="Klenk H.-P."/>
        </authorList>
    </citation>
    <scope>NUCLEOTIDE SEQUENCE</scope>
    <source>
        <strain evidence="9">DSM 45632</strain>
    </source>
</reference>
<gene>
    <name evidence="8" type="primary">mqo</name>
    <name evidence="9" type="ORF">IW254_000828</name>
</gene>
<proteinExistence type="inferred from homology"/>
<dbReference type="SUPFAM" id="SSF51905">
    <property type="entry name" value="FAD/NAD(P)-binding domain"/>
    <property type="match status" value="1"/>
</dbReference>
<evidence type="ECO:0000256" key="7">
    <source>
        <dbReference type="ARBA" id="ARBA00023002"/>
    </source>
</evidence>
<name>A0A931GXL2_9CORY</name>
<dbReference type="Gene3D" id="3.30.9.10">
    <property type="entry name" value="D-Amino Acid Oxidase, subunit A, domain 2"/>
    <property type="match status" value="1"/>
</dbReference>
<keyword evidence="6 8" id="KW-0274">FAD</keyword>
<dbReference type="RefSeq" id="WP_196824340.1">
    <property type="nucleotide sequence ID" value="NZ_CP046980.1"/>
</dbReference>
<comment type="catalytic activity">
    <reaction evidence="1 8">
        <text>(S)-malate + a quinone = a quinol + oxaloacetate</text>
        <dbReference type="Rhea" id="RHEA:46012"/>
        <dbReference type="ChEBI" id="CHEBI:15589"/>
        <dbReference type="ChEBI" id="CHEBI:16452"/>
        <dbReference type="ChEBI" id="CHEBI:24646"/>
        <dbReference type="ChEBI" id="CHEBI:132124"/>
        <dbReference type="EC" id="1.1.5.4"/>
    </reaction>
</comment>
<dbReference type="Gene3D" id="3.50.50.60">
    <property type="entry name" value="FAD/NAD(P)-binding domain"/>
    <property type="match status" value="1"/>
</dbReference>
<comment type="similarity">
    <text evidence="8">Belongs to the MQO family.</text>
</comment>
<dbReference type="Proteomes" id="UP000658613">
    <property type="component" value="Unassembled WGS sequence"/>
</dbReference>
<evidence type="ECO:0000256" key="4">
    <source>
        <dbReference type="ARBA" id="ARBA00022532"/>
    </source>
</evidence>
<dbReference type="NCBIfam" id="NF003606">
    <property type="entry name" value="PRK05257.2-1"/>
    <property type="match status" value="1"/>
</dbReference>
<dbReference type="NCBIfam" id="NF003611">
    <property type="entry name" value="PRK05257.3-2"/>
    <property type="match status" value="1"/>
</dbReference>
<dbReference type="EC" id="1.1.5.4" evidence="8"/>
<evidence type="ECO:0000256" key="8">
    <source>
        <dbReference type="HAMAP-Rule" id="MF_00212"/>
    </source>
</evidence>
<comment type="pathway">
    <text evidence="3 8">Carbohydrate metabolism; tricarboxylic acid cycle; oxaloacetate from (S)-malate (quinone route): step 1/1.</text>
</comment>
<keyword evidence="7 8" id="KW-0560">Oxidoreductase</keyword>
<keyword evidence="4 8" id="KW-0816">Tricarboxylic acid cycle</keyword>
<evidence type="ECO:0000256" key="1">
    <source>
        <dbReference type="ARBA" id="ARBA00001139"/>
    </source>
</evidence>
<evidence type="ECO:0000256" key="6">
    <source>
        <dbReference type="ARBA" id="ARBA00022827"/>
    </source>
</evidence>
<evidence type="ECO:0000313" key="10">
    <source>
        <dbReference type="Proteomes" id="UP000658613"/>
    </source>
</evidence>
<dbReference type="InterPro" id="IPR006231">
    <property type="entry name" value="MQO"/>
</dbReference>
<evidence type="ECO:0000313" key="9">
    <source>
        <dbReference type="EMBL" id="MBG6121859.1"/>
    </source>
</evidence>
<organism evidence="9 10">
    <name type="scientific">Corynebacterium aquatimens</name>
    <dbReference type="NCBI Taxonomy" id="1190508"/>
    <lineage>
        <taxon>Bacteria</taxon>
        <taxon>Bacillati</taxon>
        <taxon>Actinomycetota</taxon>
        <taxon>Actinomycetes</taxon>
        <taxon>Mycobacteriales</taxon>
        <taxon>Corynebacteriaceae</taxon>
        <taxon>Corynebacterium</taxon>
    </lineage>
</organism>
<protein>
    <recommendedName>
        <fullName evidence="8">Probable malate:quinone oxidoreductase</fullName>
        <ecNumber evidence="8">1.1.5.4</ecNumber>
    </recommendedName>
    <alternativeName>
        <fullName evidence="8">MQO</fullName>
    </alternativeName>
    <alternativeName>
        <fullName evidence="8">Malate dehydrogenase [quinone]</fullName>
    </alternativeName>
</protein>
<evidence type="ECO:0000256" key="2">
    <source>
        <dbReference type="ARBA" id="ARBA00001974"/>
    </source>
</evidence>
<keyword evidence="10" id="KW-1185">Reference proteome</keyword>
<comment type="caution">
    <text evidence="9">The sequence shown here is derived from an EMBL/GenBank/DDBJ whole genome shotgun (WGS) entry which is preliminary data.</text>
</comment>
<comment type="cofactor">
    <cofactor evidence="2 8">
        <name>FAD</name>
        <dbReference type="ChEBI" id="CHEBI:57692"/>
    </cofactor>
</comment>
<accession>A0A931GXL2</accession>
<dbReference type="GO" id="GO:0008924">
    <property type="term" value="F:L-malate dehydrogenase (quinone) activity"/>
    <property type="evidence" value="ECO:0007669"/>
    <property type="project" value="UniProtKB-UniRule"/>
</dbReference>
<keyword evidence="5 8" id="KW-0285">Flavoprotein</keyword>
<dbReference type="NCBIfam" id="TIGR01320">
    <property type="entry name" value="mal_quin_oxido"/>
    <property type="match status" value="1"/>
</dbReference>
<dbReference type="Pfam" id="PF06039">
    <property type="entry name" value="Mqo"/>
    <property type="match status" value="1"/>
</dbReference>
<dbReference type="AlphaFoldDB" id="A0A931GXL2"/>